<dbReference type="InterPro" id="IPR011990">
    <property type="entry name" value="TPR-like_helical_dom_sf"/>
</dbReference>
<evidence type="ECO:0000313" key="9">
    <source>
        <dbReference type="Proteomes" id="UP000269793"/>
    </source>
</evidence>
<dbReference type="PROSITE" id="PS50005">
    <property type="entry name" value="TPR"/>
    <property type="match status" value="1"/>
</dbReference>
<keyword evidence="2 4" id="KW-0802">TPR repeat</keyword>
<dbReference type="GO" id="GO:0006457">
    <property type="term" value="P:protein folding"/>
    <property type="evidence" value="ECO:0007669"/>
    <property type="project" value="TreeGrafter"/>
</dbReference>
<dbReference type="Pfam" id="PF18972">
    <property type="entry name" value="Wheel"/>
    <property type="match status" value="1"/>
</dbReference>
<dbReference type="InterPro" id="IPR019734">
    <property type="entry name" value="TPR_rpt"/>
</dbReference>
<dbReference type="Gene3D" id="1.25.40.10">
    <property type="entry name" value="Tetratricopeptide repeat domain"/>
    <property type="match status" value="1"/>
</dbReference>
<evidence type="ECO:0000256" key="2">
    <source>
        <dbReference type="ARBA" id="ARBA00022803"/>
    </source>
</evidence>
<protein>
    <submittedName>
        <fullName evidence="8">Hsp70/Hsp90 co-chaperone CNS1</fullName>
    </submittedName>
</protein>
<feature type="domain" description="Cns1/TTC4 wheel" evidence="7">
    <location>
        <begin position="253"/>
        <end position="376"/>
    </location>
</feature>
<dbReference type="AlphaFoldDB" id="A0A3G2SAI6"/>
<dbReference type="InterPro" id="IPR044059">
    <property type="entry name" value="Csn1/TTC4_wheel"/>
</dbReference>
<dbReference type="OrthoDB" id="1724687at2759"/>
<dbReference type="GO" id="GO:0051879">
    <property type="term" value="F:Hsp90 protein binding"/>
    <property type="evidence" value="ECO:0007669"/>
    <property type="project" value="InterPro"/>
</dbReference>
<dbReference type="SUPFAM" id="SSF48452">
    <property type="entry name" value="TPR-like"/>
    <property type="match status" value="1"/>
</dbReference>
<dbReference type="PANTHER" id="PTHR46035:SF1">
    <property type="entry name" value="TETRATRICOPEPTIDE REPEAT PROTEIN 4"/>
    <property type="match status" value="1"/>
</dbReference>
<reference evidence="8 9" key="1">
    <citation type="submission" date="2018-10" db="EMBL/GenBank/DDBJ databases">
        <title>Complete genome sequence of Malassezia restricta CBS 7877.</title>
        <authorList>
            <person name="Morand S.C."/>
            <person name="Bertignac M."/>
            <person name="Iltis A."/>
            <person name="Kolder I."/>
            <person name="Pirovano W."/>
            <person name="Jourdain R."/>
            <person name="Clavaud C."/>
        </authorList>
    </citation>
    <scope>NUCLEOTIDE SEQUENCE [LARGE SCALE GENOMIC DNA]</scope>
    <source>
        <strain evidence="8 9">CBS 7877</strain>
    </source>
</reference>
<feature type="compositionally biased region" description="Basic and acidic residues" evidence="6">
    <location>
        <begin position="11"/>
        <end position="20"/>
    </location>
</feature>
<accession>A0A3G2SAI6</accession>
<dbReference type="GO" id="GO:0005634">
    <property type="term" value="C:nucleus"/>
    <property type="evidence" value="ECO:0007669"/>
    <property type="project" value="TreeGrafter"/>
</dbReference>
<dbReference type="SMART" id="SM00028">
    <property type="entry name" value="TPR"/>
    <property type="match status" value="3"/>
</dbReference>
<gene>
    <name evidence="8" type="primary">CNS1</name>
    <name evidence="8" type="ORF">DNF11_3956</name>
</gene>
<dbReference type="GO" id="GO:0005829">
    <property type="term" value="C:cytosol"/>
    <property type="evidence" value="ECO:0007669"/>
    <property type="project" value="TreeGrafter"/>
</dbReference>
<evidence type="ECO:0000259" key="7">
    <source>
        <dbReference type="Pfam" id="PF18972"/>
    </source>
</evidence>
<keyword evidence="1" id="KW-0677">Repeat</keyword>
<proteinExistence type="inferred from homology"/>
<sequence>MSAETVATAEPPRHASLEDKMKELDSVPLFMRDLPTEENTALEALQTLAYDGPPDEVAENFKNQGNEYFRAKRYKEALGFYQQGIQAESEDAKLKETLYLNSAACHLELHNFGSALHAARDAIVMNPRSVKALYRAARAFLALNRTKDARGCCELALGIDPDNTELIRLQGRVDEHAARLERLEAERTERKRRATRTEEALQVAFVARGLWLTKSSDPPDNPTPAHFDPESLPSYASPDIPLVGAKQVWKAPDPIRTPVIFPVMLLYPQHNTSDLISEYHEDTPIGVHLEVMFPLEARGSLPWDAQGEYVANRLSVIAKTRKGRLLRVGHKLSLRELLDQGATPSNDDRDGIVLRDGIIDLYVLPKGSDAERQWITANKAS</sequence>
<dbReference type="EMBL" id="CP033155">
    <property type="protein sequence ID" value="AYO44906.1"/>
    <property type="molecule type" value="Genomic_DNA"/>
</dbReference>
<keyword evidence="9" id="KW-1185">Reference proteome</keyword>
<feature type="coiled-coil region" evidence="5">
    <location>
        <begin position="166"/>
        <end position="200"/>
    </location>
</feature>
<evidence type="ECO:0000256" key="6">
    <source>
        <dbReference type="SAM" id="MobiDB-lite"/>
    </source>
</evidence>
<dbReference type="CDD" id="cd21377">
    <property type="entry name" value="CTWD_Cns1-like"/>
    <property type="match status" value="1"/>
</dbReference>
<evidence type="ECO:0000256" key="1">
    <source>
        <dbReference type="ARBA" id="ARBA00022737"/>
    </source>
</evidence>
<evidence type="ECO:0000313" key="8">
    <source>
        <dbReference type="EMBL" id="AYO44906.1"/>
    </source>
</evidence>
<name>A0A3G2SAI6_MALR7</name>
<dbReference type="STRING" id="425264.A0A3G2SAI6"/>
<dbReference type="PANTHER" id="PTHR46035">
    <property type="entry name" value="TETRATRICOPEPTIDE REPEAT PROTEIN 4"/>
    <property type="match status" value="1"/>
</dbReference>
<organism evidence="8 9">
    <name type="scientific">Malassezia restricta (strain ATCC 96810 / NBRC 103918 / CBS 7877)</name>
    <name type="common">Seborrheic dermatitis infection agent</name>
    <dbReference type="NCBI Taxonomy" id="425264"/>
    <lineage>
        <taxon>Eukaryota</taxon>
        <taxon>Fungi</taxon>
        <taxon>Dikarya</taxon>
        <taxon>Basidiomycota</taxon>
        <taxon>Ustilaginomycotina</taxon>
        <taxon>Malasseziomycetes</taxon>
        <taxon>Malasseziales</taxon>
        <taxon>Malasseziaceae</taxon>
        <taxon>Malassezia</taxon>
    </lineage>
</organism>
<dbReference type="VEuPathDB" id="FungiDB:DNF11_3956"/>
<feature type="repeat" description="TPR" evidence="4">
    <location>
        <begin position="58"/>
        <end position="91"/>
    </location>
</feature>
<keyword evidence="5" id="KW-0175">Coiled coil</keyword>
<evidence type="ECO:0000256" key="3">
    <source>
        <dbReference type="ARBA" id="ARBA00023602"/>
    </source>
</evidence>
<evidence type="ECO:0000256" key="4">
    <source>
        <dbReference type="PROSITE-ProRule" id="PRU00339"/>
    </source>
</evidence>
<evidence type="ECO:0000256" key="5">
    <source>
        <dbReference type="SAM" id="Coils"/>
    </source>
</evidence>
<dbReference type="Proteomes" id="UP000269793">
    <property type="component" value="Chromosome VIII"/>
</dbReference>
<dbReference type="GO" id="GO:0030544">
    <property type="term" value="F:Hsp70 protein binding"/>
    <property type="evidence" value="ECO:0007669"/>
    <property type="project" value="TreeGrafter"/>
</dbReference>
<comment type="similarity">
    <text evidence="3">Belongs to the TTC4 family.</text>
</comment>
<dbReference type="Pfam" id="PF14559">
    <property type="entry name" value="TPR_19"/>
    <property type="match status" value="1"/>
</dbReference>
<feature type="region of interest" description="Disordered" evidence="6">
    <location>
        <begin position="1"/>
        <end position="20"/>
    </location>
</feature>